<dbReference type="PROSITE" id="PS50261">
    <property type="entry name" value="G_PROTEIN_RECEP_F2_4"/>
    <property type="match status" value="1"/>
</dbReference>
<protein>
    <recommendedName>
        <fullName evidence="12">G-protein coupled receptor Mth2</fullName>
    </recommendedName>
</protein>
<dbReference type="AlphaFoldDB" id="A0A9D4EMR3"/>
<evidence type="ECO:0008006" key="12">
    <source>
        <dbReference type="Google" id="ProtNLM"/>
    </source>
</evidence>
<feature type="transmembrane region" description="Helical" evidence="6">
    <location>
        <begin position="542"/>
        <end position="563"/>
    </location>
</feature>
<evidence type="ECO:0000256" key="1">
    <source>
        <dbReference type="ARBA" id="ARBA00004141"/>
    </source>
</evidence>
<dbReference type="PROSITE" id="PS50958">
    <property type="entry name" value="SMB_2"/>
    <property type="match status" value="1"/>
</dbReference>
<proteinExistence type="predicted"/>
<comment type="subcellular location">
    <subcellularLocation>
        <location evidence="1">Membrane</location>
        <topology evidence="1">Multi-pass membrane protein</topology>
    </subcellularLocation>
</comment>
<dbReference type="EMBL" id="JAIWYP010000008">
    <property type="protein sequence ID" value="KAH3780840.1"/>
    <property type="molecule type" value="Genomic_DNA"/>
</dbReference>
<evidence type="ECO:0000256" key="7">
    <source>
        <dbReference type="SAM" id="SignalP"/>
    </source>
</evidence>
<reference evidence="10" key="1">
    <citation type="journal article" date="2019" name="bioRxiv">
        <title>The Genome of the Zebra Mussel, Dreissena polymorpha: A Resource for Invasive Species Research.</title>
        <authorList>
            <person name="McCartney M.A."/>
            <person name="Auch B."/>
            <person name="Kono T."/>
            <person name="Mallez S."/>
            <person name="Zhang Y."/>
            <person name="Obille A."/>
            <person name="Becker A."/>
            <person name="Abrahante J.E."/>
            <person name="Garbe J."/>
            <person name="Badalamenti J.P."/>
            <person name="Herman A."/>
            <person name="Mangelson H."/>
            <person name="Liachko I."/>
            <person name="Sullivan S."/>
            <person name="Sone E.D."/>
            <person name="Koren S."/>
            <person name="Silverstein K.A.T."/>
            <person name="Beckman K.B."/>
            <person name="Gohl D.M."/>
        </authorList>
    </citation>
    <scope>NUCLEOTIDE SEQUENCE</scope>
    <source>
        <strain evidence="10">Duluth1</strain>
        <tissue evidence="10">Whole animal</tissue>
    </source>
</reference>
<evidence type="ECO:0000259" key="8">
    <source>
        <dbReference type="PROSITE" id="PS50261"/>
    </source>
</evidence>
<reference evidence="10" key="2">
    <citation type="submission" date="2020-11" db="EMBL/GenBank/DDBJ databases">
        <authorList>
            <person name="McCartney M.A."/>
            <person name="Auch B."/>
            <person name="Kono T."/>
            <person name="Mallez S."/>
            <person name="Becker A."/>
            <person name="Gohl D.M."/>
            <person name="Silverstein K.A.T."/>
            <person name="Koren S."/>
            <person name="Bechman K.B."/>
            <person name="Herman A."/>
            <person name="Abrahante J.E."/>
            <person name="Garbe J."/>
        </authorList>
    </citation>
    <scope>NUCLEOTIDE SEQUENCE</scope>
    <source>
        <strain evidence="10">Duluth1</strain>
        <tissue evidence="10">Whole animal</tissue>
    </source>
</reference>
<sequence>MATASKCMQMQVMLFLLCAIPVRAQPLDYDVNSILRYDSPECLSRQECGLERTFPDKNCHCDAMCHVMGDCCKNSNHNLSAENFVSVPRPELFSCERITGIIESANTYGVLSVTHCPDIWADQKIRTLCEENNHFTEDLNCKIPVSDRTEFQVIYRNMYCAFCNEEYDFLYWGAQYDCKEPLDVRAIPGNPLCRLSFSRPDHHVKHRLCLMNQPLSSCPEGSNRSLVDMCASTPYYIVYNDASATQTYRNEYCAQCNGIQADNIYCENVVPVEQDVPYDPNTKFLYSYRLLVDINNNGISGNNQVFTNTTKCEDNAIFDVLYGKCRTIICPYGRLPMQGRCIIRPKNDSDDLHAGIHENTSGIDMNCTLVQLEKAEYTHTNDSRLFIIPIGRTINHTEYLQNGSEVFICQHLLLVCSDDCKVPEVKMISGEIEGYISLIGVIISTAALFLTFIVYISCPQLLNTPGKIMLCLVLSLFFAQITFIIASKMNPVPFMCTAIAVLIHYFFLAAFCWMNVIAFDLWKTFSKSFVTSGSVDKAGKRFCLYSIYAWGIPMILIGIALIIDQADLGINPDFKPRYGKGVCWFNSRVSLIVFFAGPLAVFKLFDIVSFVCTAVHIARANRQGARARTKKNACSLLINLKLSMVMGLTWVFAFLANISNNSVMWYLFILFNTLQGLFIAISFLCTRKVSRLVHEKFEVISSALSSKRESSGTQLTSLAKSSE</sequence>
<dbReference type="PANTHER" id="PTHR45902">
    <property type="entry name" value="LATROPHILIN RECEPTOR-LIKE PROTEIN A"/>
    <property type="match status" value="1"/>
</dbReference>
<feature type="domain" description="G-protein coupled receptors family 2 profile 2" evidence="8">
    <location>
        <begin position="433"/>
        <end position="687"/>
    </location>
</feature>
<dbReference type="InterPro" id="IPR017981">
    <property type="entry name" value="GPCR_2-like_7TM"/>
</dbReference>
<dbReference type="Proteomes" id="UP000828390">
    <property type="component" value="Unassembled WGS sequence"/>
</dbReference>
<dbReference type="GO" id="GO:0004930">
    <property type="term" value="F:G protein-coupled receptor activity"/>
    <property type="evidence" value="ECO:0007669"/>
    <property type="project" value="InterPro"/>
</dbReference>
<evidence type="ECO:0000259" key="9">
    <source>
        <dbReference type="PROSITE" id="PS50958"/>
    </source>
</evidence>
<feature type="transmembrane region" description="Helical" evidence="6">
    <location>
        <begin position="468"/>
        <end position="486"/>
    </location>
</feature>
<evidence type="ECO:0000313" key="10">
    <source>
        <dbReference type="EMBL" id="KAH3780840.1"/>
    </source>
</evidence>
<keyword evidence="11" id="KW-1185">Reference proteome</keyword>
<feature type="transmembrane region" description="Helical" evidence="6">
    <location>
        <begin position="636"/>
        <end position="658"/>
    </location>
</feature>
<dbReference type="InterPro" id="IPR000832">
    <property type="entry name" value="GPCR_2_secretin-like"/>
</dbReference>
<dbReference type="CDD" id="cd15039">
    <property type="entry name" value="7tmB3_Methuselah-like"/>
    <property type="match status" value="1"/>
</dbReference>
<dbReference type="GO" id="GO:0016020">
    <property type="term" value="C:membrane"/>
    <property type="evidence" value="ECO:0007669"/>
    <property type="project" value="UniProtKB-SubCell"/>
</dbReference>
<evidence type="ECO:0000256" key="4">
    <source>
        <dbReference type="ARBA" id="ARBA00023136"/>
    </source>
</evidence>
<gene>
    <name evidence="10" type="ORF">DPMN_158662</name>
</gene>
<feature type="transmembrane region" description="Helical" evidence="6">
    <location>
        <begin position="591"/>
        <end position="615"/>
    </location>
</feature>
<keyword evidence="2 6" id="KW-0812">Transmembrane</keyword>
<evidence type="ECO:0000256" key="6">
    <source>
        <dbReference type="SAM" id="Phobius"/>
    </source>
</evidence>
<comment type="caution">
    <text evidence="10">The sequence shown here is derived from an EMBL/GenBank/DDBJ whole genome shotgun (WGS) entry which is preliminary data.</text>
</comment>
<evidence type="ECO:0000256" key="5">
    <source>
        <dbReference type="ARBA" id="ARBA00023157"/>
    </source>
</evidence>
<dbReference type="GO" id="GO:0007166">
    <property type="term" value="P:cell surface receptor signaling pathway"/>
    <property type="evidence" value="ECO:0007669"/>
    <property type="project" value="InterPro"/>
</dbReference>
<feature type="transmembrane region" description="Helical" evidence="6">
    <location>
        <begin position="492"/>
        <end position="522"/>
    </location>
</feature>
<feature type="transmembrane region" description="Helical" evidence="6">
    <location>
        <begin position="664"/>
        <end position="686"/>
    </location>
</feature>
<keyword evidence="4 6" id="KW-0472">Membrane</keyword>
<keyword evidence="5" id="KW-1015">Disulfide bond</keyword>
<dbReference type="Gene3D" id="1.20.1070.10">
    <property type="entry name" value="Rhodopsin 7-helix transmembrane proteins"/>
    <property type="match status" value="1"/>
</dbReference>
<keyword evidence="7" id="KW-0732">Signal</keyword>
<feature type="signal peptide" evidence="7">
    <location>
        <begin position="1"/>
        <end position="24"/>
    </location>
</feature>
<feature type="domain" description="SMB" evidence="9">
    <location>
        <begin position="38"/>
        <end position="84"/>
    </location>
</feature>
<dbReference type="Pfam" id="PF00002">
    <property type="entry name" value="7tm_2"/>
    <property type="match status" value="1"/>
</dbReference>
<evidence type="ECO:0000256" key="3">
    <source>
        <dbReference type="ARBA" id="ARBA00022989"/>
    </source>
</evidence>
<evidence type="ECO:0000313" key="11">
    <source>
        <dbReference type="Proteomes" id="UP000828390"/>
    </source>
</evidence>
<dbReference type="PANTHER" id="PTHR45902:SF4">
    <property type="entry name" value="G-PROTEIN COUPLED RECEPTORS FAMILY 2 PROFILE 2 DOMAIN-CONTAINING PROTEIN"/>
    <property type="match status" value="1"/>
</dbReference>
<name>A0A9D4EMR3_DREPO</name>
<evidence type="ECO:0000256" key="2">
    <source>
        <dbReference type="ARBA" id="ARBA00022692"/>
    </source>
</evidence>
<organism evidence="10 11">
    <name type="scientific">Dreissena polymorpha</name>
    <name type="common">Zebra mussel</name>
    <name type="synonym">Mytilus polymorpha</name>
    <dbReference type="NCBI Taxonomy" id="45954"/>
    <lineage>
        <taxon>Eukaryota</taxon>
        <taxon>Metazoa</taxon>
        <taxon>Spiralia</taxon>
        <taxon>Lophotrochozoa</taxon>
        <taxon>Mollusca</taxon>
        <taxon>Bivalvia</taxon>
        <taxon>Autobranchia</taxon>
        <taxon>Heteroconchia</taxon>
        <taxon>Euheterodonta</taxon>
        <taxon>Imparidentia</taxon>
        <taxon>Neoheterodontei</taxon>
        <taxon>Myida</taxon>
        <taxon>Dreissenoidea</taxon>
        <taxon>Dreissenidae</taxon>
        <taxon>Dreissena</taxon>
    </lineage>
</organism>
<feature type="chain" id="PRO_5039455973" description="G-protein coupled receptor Mth2" evidence="7">
    <location>
        <begin position="25"/>
        <end position="723"/>
    </location>
</feature>
<dbReference type="InterPro" id="IPR053231">
    <property type="entry name" value="GPCR_LN-TM7"/>
</dbReference>
<dbReference type="InterPro" id="IPR001212">
    <property type="entry name" value="Somatomedin_B_dom"/>
</dbReference>
<accession>A0A9D4EMR3</accession>
<keyword evidence="3 6" id="KW-1133">Transmembrane helix</keyword>
<feature type="transmembrane region" description="Helical" evidence="6">
    <location>
        <begin position="435"/>
        <end position="456"/>
    </location>
</feature>